<dbReference type="PANTHER" id="PTHR34605:SF3">
    <property type="entry name" value="P CELL-TYPE AGGLUTINATION PROTEIN MAP4-LIKE-RELATED"/>
    <property type="match status" value="1"/>
</dbReference>
<dbReference type="AlphaFoldDB" id="A0AAN8JM32"/>
<dbReference type="InterPro" id="IPR011010">
    <property type="entry name" value="DNA_brk_join_enz"/>
</dbReference>
<proteinExistence type="predicted"/>
<gene>
    <name evidence="3" type="ORF">SNE40_013349</name>
</gene>
<feature type="domain" description="Tyr recombinase" evidence="2">
    <location>
        <begin position="85"/>
        <end position="286"/>
    </location>
</feature>
<dbReference type="Gene3D" id="1.10.443.10">
    <property type="entry name" value="Intergrase catalytic core"/>
    <property type="match status" value="1"/>
</dbReference>
<name>A0AAN8JM32_PATCE</name>
<dbReference type="PANTHER" id="PTHR34605">
    <property type="entry name" value="PHAGE_INTEGRASE DOMAIN-CONTAINING PROTEIN"/>
    <property type="match status" value="1"/>
</dbReference>
<dbReference type="InterPro" id="IPR002104">
    <property type="entry name" value="Integrase_catalytic"/>
</dbReference>
<evidence type="ECO:0000313" key="4">
    <source>
        <dbReference type="Proteomes" id="UP001347796"/>
    </source>
</evidence>
<keyword evidence="4" id="KW-1185">Reference proteome</keyword>
<evidence type="ECO:0000259" key="2">
    <source>
        <dbReference type="PROSITE" id="PS51898"/>
    </source>
</evidence>
<dbReference type="GO" id="GO:0015074">
    <property type="term" value="P:DNA integration"/>
    <property type="evidence" value="ECO:0007669"/>
    <property type="project" value="InterPro"/>
</dbReference>
<organism evidence="3 4">
    <name type="scientific">Patella caerulea</name>
    <name type="common">Rayed Mediterranean limpet</name>
    <dbReference type="NCBI Taxonomy" id="87958"/>
    <lineage>
        <taxon>Eukaryota</taxon>
        <taxon>Metazoa</taxon>
        <taxon>Spiralia</taxon>
        <taxon>Lophotrochozoa</taxon>
        <taxon>Mollusca</taxon>
        <taxon>Gastropoda</taxon>
        <taxon>Patellogastropoda</taxon>
        <taxon>Patelloidea</taxon>
        <taxon>Patellidae</taxon>
        <taxon>Patella</taxon>
    </lineage>
</organism>
<dbReference type="InterPro" id="IPR013762">
    <property type="entry name" value="Integrase-like_cat_sf"/>
</dbReference>
<evidence type="ECO:0000256" key="1">
    <source>
        <dbReference type="ARBA" id="ARBA00023172"/>
    </source>
</evidence>
<dbReference type="Proteomes" id="UP001347796">
    <property type="component" value="Unassembled WGS sequence"/>
</dbReference>
<sequence length="287" mass="32956">MIMSGFVWKTTFPSINEDIILKFVSYCHDILRVKSTTIKLYLCAIRFHYIVHDTDNLFTSDTKLIRVETMLKGIRKSEHATVQKRLPLTNNIIKDIVTLLRKGFFKSNIDQLMEAACVIAFVGFLRCGEFTALDTFCPESNICCEDIVFFENRAVLRLRASKTDIFRRGVDINLFQTNSDICPVASLKRYIQSRTPLQRQEPFFIMDKNQALTRSFFLKSLKSLLYALGFNADLFNGHSFRIGAATSAAGKVEDHMIQTLGRWSSLCYTRYIHTSLANIKKAQIDMQ</sequence>
<keyword evidence="1" id="KW-0233">DNA recombination</keyword>
<reference evidence="3 4" key="1">
    <citation type="submission" date="2024-01" db="EMBL/GenBank/DDBJ databases">
        <title>The genome of the rayed Mediterranean limpet Patella caerulea (Linnaeus, 1758).</title>
        <authorList>
            <person name="Anh-Thu Weber A."/>
            <person name="Halstead-Nussloch G."/>
        </authorList>
    </citation>
    <scope>NUCLEOTIDE SEQUENCE [LARGE SCALE GENOMIC DNA]</scope>
    <source>
        <strain evidence="3">AATW-2023a</strain>
        <tissue evidence="3">Whole specimen</tissue>
    </source>
</reference>
<dbReference type="GO" id="GO:0006310">
    <property type="term" value="P:DNA recombination"/>
    <property type="evidence" value="ECO:0007669"/>
    <property type="project" value="UniProtKB-KW"/>
</dbReference>
<accession>A0AAN8JM32</accession>
<comment type="caution">
    <text evidence="3">The sequence shown here is derived from an EMBL/GenBank/DDBJ whole genome shotgun (WGS) entry which is preliminary data.</text>
</comment>
<dbReference type="InterPro" id="IPR052925">
    <property type="entry name" value="Phage_Integrase-like_Recomb"/>
</dbReference>
<dbReference type="SUPFAM" id="SSF56349">
    <property type="entry name" value="DNA breaking-rejoining enzymes"/>
    <property type="match status" value="1"/>
</dbReference>
<protein>
    <recommendedName>
        <fullName evidence="2">Tyr recombinase domain-containing protein</fullName>
    </recommendedName>
</protein>
<dbReference type="PROSITE" id="PS51898">
    <property type="entry name" value="TYR_RECOMBINASE"/>
    <property type="match status" value="1"/>
</dbReference>
<dbReference type="EMBL" id="JAZGQO010000009">
    <property type="protein sequence ID" value="KAK6178596.1"/>
    <property type="molecule type" value="Genomic_DNA"/>
</dbReference>
<dbReference type="GO" id="GO:0003677">
    <property type="term" value="F:DNA binding"/>
    <property type="evidence" value="ECO:0007669"/>
    <property type="project" value="InterPro"/>
</dbReference>
<evidence type="ECO:0000313" key="3">
    <source>
        <dbReference type="EMBL" id="KAK6178596.1"/>
    </source>
</evidence>